<proteinExistence type="predicted"/>
<gene>
    <name evidence="1" type="ORF">LCGC14_0643140</name>
</gene>
<sequence>MKITNHPKALWPGIHAWFGRKYDEHPMEYPFGFEIAGASKQNYEEDVLVTGFGLAPVKVQGQSVTFDSESQGFVKRYVHVVYGIGYIVTEEELDDNLYEVVSMRRSEAAAFSLRQTEETVCANVYNRGFNSSFTGGDGVRLFIATHPSKAGNWSNILAPAADISETALEDICIQIMGVTNDKGLKISLVPKSLQVHRNDWFEANRILRSVLQNDTTNNALNILKSTNAIPEGPFINHYFTDTDAFFVRTNCPHGMTYFLRKDKVFRRDNDFATDNALAKCQKRFSVGWTDPRGCFASSGA</sequence>
<organism evidence="1">
    <name type="scientific">marine sediment metagenome</name>
    <dbReference type="NCBI Taxonomy" id="412755"/>
    <lineage>
        <taxon>unclassified sequences</taxon>
        <taxon>metagenomes</taxon>
        <taxon>ecological metagenomes</taxon>
    </lineage>
</organism>
<evidence type="ECO:0000313" key="1">
    <source>
        <dbReference type="EMBL" id="KKN49424.1"/>
    </source>
</evidence>
<evidence type="ECO:0008006" key="2">
    <source>
        <dbReference type="Google" id="ProtNLM"/>
    </source>
</evidence>
<protein>
    <recommendedName>
        <fullName evidence="2">Bacteriophage Mu GpT domain-containing protein</fullName>
    </recommendedName>
</protein>
<name>A0A0F9R3S1_9ZZZZ</name>
<dbReference type="EMBL" id="LAZR01001169">
    <property type="protein sequence ID" value="KKN49424.1"/>
    <property type="molecule type" value="Genomic_DNA"/>
</dbReference>
<comment type="caution">
    <text evidence="1">The sequence shown here is derived from an EMBL/GenBank/DDBJ whole genome shotgun (WGS) entry which is preliminary data.</text>
</comment>
<dbReference type="AlphaFoldDB" id="A0A0F9R3S1"/>
<reference evidence="1" key="1">
    <citation type="journal article" date="2015" name="Nature">
        <title>Complex archaea that bridge the gap between prokaryotes and eukaryotes.</title>
        <authorList>
            <person name="Spang A."/>
            <person name="Saw J.H."/>
            <person name="Jorgensen S.L."/>
            <person name="Zaremba-Niedzwiedzka K."/>
            <person name="Martijn J."/>
            <person name="Lind A.E."/>
            <person name="van Eijk R."/>
            <person name="Schleper C."/>
            <person name="Guy L."/>
            <person name="Ettema T.J."/>
        </authorList>
    </citation>
    <scope>NUCLEOTIDE SEQUENCE</scope>
</reference>
<accession>A0A0F9R3S1</accession>